<evidence type="ECO:0000256" key="10">
    <source>
        <dbReference type="ARBA" id="ARBA00023242"/>
    </source>
</evidence>
<evidence type="ECO:0000256" key="2">
    <source>
        <dbReference type="ARBA" id="ARBA00006991"/>
    </source>
</evidence>
<dbReference type="STRING" id="283909.R7UFC3"/>
<feature type="domain" description="C2H2-type" evidence="12">
    <location>
        <begin position="204"/>
        <end position="231"/>
    </location>
</feature>
<dbReference type="FunFam" id="3.30.160.60:FF:000931">
    <property type="entry name" value="zinc finger protein 697"/>
    <property type="match status" value="1"/>
</dbReference>
<dbReference type="EMBL" id="KB301969">
    <property type="protein sequence ID" value="ELU04920.1"/>
    <property type="molecule type" value="Genomic_DNA"/>
</dbReference>
<keyword evidence="16" id="KW-1185">Reference proteome</keyword>
<dbReference type="GO" id="GO:0003677">
    <property type="term" value="F:DNA binding"/>
    <property type="evidence" value="ECO:0007669"/>
    <property type="project" value="UniProtKB-KW"/>
</dbReference>
<dbReference type="InterPro" id="IPR046341">
    <property type="entry name" value="SET_dom_sf"/>
</dbReference>
<accession>R7UFC3</accession>
<dbReference type="PANTHER" id="PTHR24394">
    <property type="entry name" value="ZINC FINGER PROTEIN"/>
    <property type="match status" value="1"/>
</dbReference>
<evidence type="ECO:0000313" key="14">
    <source>
        <dbReference type="EMBL" id="ELU04920.1"/>
    </source>
</evidence>
<dbReference type="InterPro" id="IPR001214">
    <property type="entry name" value="SET_dom"/>
</dbReference>
<evidence type="ECO:0000256" key="3">
    <source>
        <dbReference type="ARBA" id="ARBA00022723"/>
    </source>
</evidence>
<sequence length="387" mass="44641">MSAYCIECNRVWKSGCPQHIHTYTHVPDSPVYSRAITTLPSILQLQRSNDPTAPYIVMANVDIEARTVFGPLEGKRLTGVTDHHGDDPHHWQIYQSQGTQVIDCTDEAVSNWLMFLQRATRNSDQNIVAYQHGSDVYFVCRQKISAGETLQYWFSSDYAQLLGVGQSPEPTYSCSQCQREFDSIKLLNNHVARVHQESSSFKPHICGVCSKAFLTASKLKEHCVTHSGERPHQCPTCAKTFALPSNLKMHLRLHSNEKEFACKVCDKTFTQRAHLENHLLSHTKLKRHECQYCLMKFARPYDLRSHINCVHLKEKSYPCAECSSVFYKPQALKRHVARHVEKKRFKYKCSKCCMEFRGKGNLNRHFPKCNEVVELKQTEEKSWIIFK</sequence>
<dbReference type="HOGENOM" id="CLU_714223_0_0_1"/>
<dbReference type="Gene3D" id="3.30.160.60">
    <property type="entry name" value="Classic Zinc Finger"/>
    <property type="match status" value="5"/>
</dbReference>
<reference evidence="15" key="3">
    <citation type="submission" date="2015-06" db="UniProtKB">
        <authorList>
            <consortium name="EnsemblMetazoa"/>
        </authorList>
    </citation>
    <scope>IDENTIFICATION</scope>
</reference>
<feature type="domain" description="C2H2-type" evidence="12">
    <location>
        <begin position="172"/>
        <end position="200"/>
    </location>
</feature>
<evidence type="ECO:0000256" key="7">
    <source>
        <dbReference type="ARBA" id="ARBA00023015"/>
    </source>
</evidence>
<dbReference type="Pfam" id="PF13894">
    <property type="entry name" value="zf-C2H2_4"/>
    <property type="match status" value="1"/>
</dbReference>
<dbReference type="GO" id="GO:0000981">
    <property type="term" value="F:DNA-binding transcription factor activity, RNA polymerase II-specific"/>
    <property type="evidence" value="ECO:0007669"/>
    <property type="project" value="TreeGrafter"/>
</dbReference>
<dbReference type="OMA" id="GESARCH"/>
<dbReference type="GO" id="GO:0008270">
    <property type="term" value="F:zinc ion binding"/>
    <property type="evidence" value="ECO:0007669"/>
    <property type="project" value="UniProtKB-KW"/>
</dbReference>
<reference evidence="16" key="1">
    <citation type="submission" date="2012-12" db="EMBL/GenBank/DDBJ databases">
        <authorList>
            <person name="Hellsten U."/>
            <person name="Grimwood J."/>
            <person name="Chapman J.A."/>
            <person name="Shapiro H."/>
            <person name="Aerts A."/>
            <person name="Otillar R.P."/>
            <person name="Terry A.Y."/>
            <person name="Boore J.L."/>
            <person name="Simakov O."/>
            <person name="Marletaz F."/>
            <person name="Cho S.-J."/>
            <person name="Edsinger-Gonzales E."/>
            <person name="Havlak P."/>
            <person name="Kuo D.-H."/>
            <person name="Larsson T."/>
            <person name="Lv J."/>
            <person name="Arendt D."/>
            <person name="Savage R."/>
            <person name="Osoegawa K."/>
            <person name="de Jong P."/>
            <person name="Lindberg D.R."/>
            <person name="Seaver E.C."/>
            <person name="Weisblat D.A."/>
            <person name="Putnam N.H."/>
            <person name="Grigoriev I.V."/>
            <person name="Rokhsar D.S."/>
        </authorList>
    </citation>
    <scope>NUCLEOTIDE SEQUENCE</scope>
    <source>
        <strain evidence="16">I ESC-2004</strain>
    </source>
</reference>
<comment type="subcellular location">
    <subcellularLocation>
        <location evidence="1">Nucleus</location>
    </subcellularLocation>
</comment>
<feature type="domain" description="C2H2-type" evidence="12">
    <location>
        <begin position="232"/>
        <end position="259"/>
    </location>
</feature>
<dbReference type="Gene3D" id="2.170.270.10">
    <property type="entry name" value="SET domain"/>
    <property type="match status" value="1"/>
</dbReference>
<comment type="similarity">
    <text evidence="2">Belongs to the krueppel C2H2-type zinc-finger protein family.</text>
</comment>
<dbReference type="GO" id="GO:0005634">
    <property type="term" value="C:nucleus"/>
    <property type="evidence" value="ECO:0007669"/>
    <property type="project" value="UniProtKB-SubCell"/>
</dbReference>
<dbReference type="EMBL" id="AMQN01008017">
    <property type="status" value="NOT_ANNOTATED_CDS"/>
    <property type="molecule type" value="Genomic_DNA"/>
</dbReference>
<keyword evidence="5 11" id="KW-0863">Zinc-finger</keyword>
<feature type="domain" description="C2H2-type" evidence="12">
    <location>
        <begin position="317"/>
        <end position="344"/>
    </location>
</feature>
<evidence type="ECO:0000256" key="6">
    <source>
        <dbReference type="ARBA" id="ARBA00022833"/>
    </source>
</evidence>
<dbReference type="PANTHER" id="PTHR24394:SF29">
    <property type="entry name" value="MYONEURIN"/>
    <property type="match status" value="1"/>
</dbReference>
<keyword evidence="10" id="KW-0539">Nucleus</keyword>
<dbReference type="InterPro" id="IPR013087">
    <property type="entry name" value="Znf_C2H2_type"/>
</dbReference>
<feature type="domain" description="SET" evidence="13">
    <location>
        <begin position="29"/>
        <end position="155"/>
    </location>
</feature>
<dbReference type="PROSITE" id="PS50280">
    <property type="entry name" value="SET"/>
    <property type="match status" value="1"/>
</dbReference>
<feature type="domain" description="C2H2-type" evidence="12">
    <location>
        <begin position="260"/>
        <end position="287"/>
    </location>
</feature>
<protein>
    <submittedName>
        <fullName evidence="14 15">Uncharacterized protein</fullName>
    </submittedName>
</protein>
<organism evidence="14">
    <name type="scientific">Capitella teleta</name>
    <name type="common">Polychaete worm</name>
    <dbReference type="NCBI Taxonomy" id="283909"/>
    <lineage>
        <taxon>Eukaryota</taxon>
        <taxon>Metazoa</taxon>
        <taxon>Spiralia</taxon>
        <taxon>Lophotrochozoa</taxon>
        <taxon>Annelida</taxon>
        <taxon>Polychaeta</taxon>
        <taxon>Sedentaria</taxon>
        <taxon>Scolecida</taxon>
        <taxon>Capitellidae</taxon>
        <taxon>Capitella</taxon>
    </lineage>
</organism>
<evidence type="ECO:0000256" key="8">
    <source>
        <dbReference type="ARBA" id="ARBA00023125"/>
    </source>
</evidence>
<feature type="domain" description="C2H2-type" evidence="12">
    <location>
        <begin position="288"/>
        <end position="316"/>
    </location>
</feature>
<name>R7UFC3_CAPTE</name>
<keyword evidence="7" id="KW-0805">Transcription regulation</keyword>
<dbReference type="InterPro" id="IPR036236">
    <property type="entry name" value="Znf_C2H2_sf"/>
</dbReference>
<dbReference type="FunFam" id="3.30.160.60:FF:000145">
    <property type="entry name" value="Zinc finger protein 574"/>
    <property type="match status" value="1"/>
</dbReference>
<evidence type="ECO:0000313" key="16">
    <source>
        <dbReference type="Proteomes" id="UP000014760"/>
    </source>
</evidence>
<evidence type="ECO:0000256" key="1">
    <source>
        <dbReference type="ARBA" id="ARBA00004123"/>
    </source>
</evidence>
<reference evidence="14 16" key="2">
    <citation type="journal article" date="2013" name="Nature">
        <title>Insights into bilaterian evolution from three spiralian genomes.</title>
        <authorList>
            <person name="Simakov O."/>
            <person name="Marletaz F."/>
            <person name="Cho S.J."/>
            <person name="Edsinger-Gonzales E."/>
            <person name="Havlak P."/>
            <person name="Hellsten U."/>
            <person name="Kuo D.H."/>
            <person name="Larsson T."/>
            <person name="Lv J."/>
            <person name="Arendt D."/>
            <person name="Savage R."/>
            <person name="Osoegawa K."/>
            <person name="de Jong P."/>
            <person name="Grimwood J."/>
            <person name="Chapman J.A."/>
            <person name="Shapiro H."/>
            <person name="Aerts A."/>
            <person name="Otillar R.P."/>
            <person name="Terry A.Y."/>
            <person name="Boore J.L."/>
            <person name="Grigoriev I.V."/>
            <person name="Lindberg D.R."/>
            <person name="Seaver E.C."/>
            <person name="Weisblat D.A."/>
            <person name="Putnam N.H."/>
            <person name="Rokhsar D.S."/>
        </authorList>
    </citation>
    <scope>NUCLEOTIDE SEQUENCE</scope>
    <source>
        <strain evidence="14 16">I ESC-2004</strain>
    </source>
</reference>
<keyword evidence="8" id="KW-0238">DNA-binding</keyword>
<keyword evidence="6" id="KW-0862">Zinc</keyword>
<dbReference type="Proteomes" id="UP000014760">
    <property type="component" value="Unassembled WGS sequence"/>
</dbReference>
<dbReference type="Pfam" id="PF21549">
    <property type="entry name" value="PRDM2_PR"/>
    <property type="match status" value="1"/>
</dbReference>
<evidence type="ECO:0000256" key="9">
    <source>
        <dbReference type="ARBA" id="ARBA00023163"/>
    </source>
</evidence>
<keyword evidence="4" id="KW-0677">Repeat</keyword>
<dbReference type="AlphaFoldDB" id="R7UFC3"/>
<dbReference type="Pfam" id="PF00096">
    <property type="entry name" value="zf-C2H2"/>
    <property type="match status" value="2"/>
</dbReference>
<dbReference type="PROSITE" id="PS50157">
    <property type="entry name" value="ZINC_FINGER_C2H2_2"/>
    <property type="match status" value="6"/>
</dbReference>
<dbReference type="SUPFAM" id="SSF57667">
    <property type="entry name" value="beta-beta-alpha zinc fingers"/>
    <property type="match status" value="4"/>
</dbReference>
<evidence type="ECO:0000259" key="13">
    <source>
        <dbReference type="PROSITE" id="PS50280"/>
    </source>
</evidence>
<keyword evidence="9" id="KW-0804">Transcription</keyword>
<dbReference type="SMART" id="SM00355">
    <property type="entry name" value="ZnF_C2H2"/>
    <property type="match status" value="7"/>
</dbReference>
<evidence type="ECO:0000259" key="12">
    <source>
        <dbReference type="PROSITE" id="PS50157"/>
    </source>
</evidence>
<dbReference type="FunFam" id="3.30.160.60:FF:000286">
    <property type="entry name" value="Zinc finger protein 770"/>
    <property type="match status" value="1"/>
</dbReference>
<dbReference type="PROSITE" id="PS00028">
    <property type="entry name" value="ZINC_FINGER_C2H2_1"/>
    <property type="match status" value="7"/>
</dbReference>
<evidence type="ECO:0000313" key="15">
    <source>
        <dbReference type="EnsemblMetazoa" id="CapteP168004"/>
    </source>
</evidence>
<dbReference type="OrthoDB" id="654211at2759"/>
<keyword evidence="3" id="KW-0479">Metal-binding</keyword>
<gene>
    <name evidence="14" type="ORF">CAPTEDRAFT_168004</name>
</gene>
<dbReference type="EnsemblMetazoa" id="CapteT168004">
    <property type="protein sequence ID" value="CapteP168004"/>
    <property type="gene ID" value="CapteG168004"/>
</dbReference>
<proteinExistence type="inferred from homology"/>
<evidence type="ECO:0000256" key="4">
    <source>
        <dbReference type="ARBA" id="ARBA00022737"/>
    </source>
</evidence>
<evidence type="ECO:0000256" key="5">
    <source>
        <dbReference type="ARBA" id="ARBA00022771"/>
    </source>
</evidence>
<evidence type="ECO:0000256" key="11">
    <source>
        <dbReference type="PROSITE-ProRule" id="PRU00042"/>
    </source>
</evidence>